<dbReference type="GO" id="GO:0006897">
    <property type="term" value="P:endocytosis"/>
    <property type="evidence" value="ECO:0007669"/>
    <property type="project" value="TreeGrafter"/>
</dbReference>
<dbReference type="FunFam" id="1.20.58.530:FF:000004">
    <property type="entry name" value="Unconventional myosin ID"/>
    <property type="match status" value="1"/>
</dbReference>
<feature type="domain" description="TH1" evidence="10">
    <location>
        <begin position="659"/>
        <end position="846"/>
    </location>
</feature>
<evidence type="ECO:0000259" key="10">
    <source>
        <dbReference type="PROSITE" id="PS51757"/>
    </source>
</evidence>
<dbReference type="Gene3D" id="1.20.120.720">
    <property type="entry name" value="Myosin VI head, motor domain, U50 subdomain"/>
    <property type="match status" value="1"/>
</dbReference>
<reference evidence="12" key="1">
    <citation type="submission" date="2011-08" db="EMBL/GenBank/DDBJ databases">
        <authorList>
            <person name="Rombauts S."/>
        </authorList>
    </citation>
    <scope>NUCLEOTIDE SEQUENCE</scope>
    <source>
        <strain evidence="12">London</strain>
    </source>
</reference>
<dbReference type="STRING" id="32264.T1KI73"/>
<dbReference type="InterPro" id="IPR036961">
    <property type="entry name" value="Kinesin_motor_dom_sf"/>
</dbReference>
<dbReference type="InterPro" id="IPR010926">
    <property type="entry name" value="Myosin_TH1"/>
</dbReference>
<keyword evidence="4" id="KW-0446">Lipid-binding</keyword>
<evidence type="ECO:0000256" key="6">
    <source>
        <dbReference type="ARBA" id="ARBA00023175"/>
    </source>
</evidence>
<keyword evidence="2" id="KW-0547">Nucleotide-binding</keyword>
<dbReference type="PANTHER" id="PTHR13140">
    <property type="entry name" value="MYOSIN"/>
    <property type="match status" value="1"/>
</dbReference>
<keyword evidence="3" id="KW-0067">ATP-binding</keyword>
<keyword evidence="6" id="KW-0505">Motor protein</keyword>
<dbReference type="GO" id="GO:0016459">
    <property type="term" value="C:myosin complex"/>
    <property type="evidence" value="ECO:0007669"/>
    <property type="project" value="UniProtKB-KW"/>
</dbReference>
<dbReference type="Gene3D" id="1.20.58.530">
    <property type="match status" value="1"/>
</dbReference>
<dbReference type="GO" id="GO:0051015">
    <property type="term" value="F:actin filament binding"/>
    <property type="evidence" value="ECO:0007669"/>
    <property type="project" value="TreeGrafter"/>
</dbReference>
<dbReference type="PROSITE" id="PS51757">
    <property type="entry name" value="TH1"/>
    <property type="match status" value="1"/>
</dbReference>
<comment type="caution">
    <text evidence="8">Lacks conserved residue(s) required for the propagation of feature annotation.</text>
</comment>
<dbReference type="PROSITE" id="PS51456">
    <property type="entry name" value="MYOSIN_MOTOR"/>
    <property type="match status" value="1"/>
</dbReference>
<dbReference type="AlphaFoldDB" id="T1KI73"/>
<evidence type="ECO:0000313" key="11">
    <source>
        <dbReference type="EnsemblMetazoa" id="tetur12g00310.1"/>
    </source>
</evidence>
<dbReference type="GO" id="GO:0030048">
    <property type="term" value="P:actin filament-based movement"/>
    <property type="evidence" value="ECO:0007669"/>
    <property type="project" value="TreeGrafter"/>
</dbReference>
<dbReference type="Gene3D" id="1.10.10.820">
    <property type="match status" value="1"/>
</dbReference>
<evidence type="ECO:0008006" key="13">
    <source>
        <dbReference type="Google" id="ProtNLM"/>
    </source>
</evidence>
<dbReference type="Gene3D" id="1.20.5.4820">
    <property type="match status" value="1"/>
</dbReference>
<keyword evidence="7 8" id="KW-0009">Actin-binding</keyword>
<evidence type="ECO:0000259" key="9">
    <source>
        <dbReference type="PROSITE" id="PS51456"/>
    </source>
</evidence>
<dbReference type="Proteomes" id="UP000015104">
    <property type="component" value="Unassembled WGS sequence"/>
</dbReference>
<dbReference type="SMART" id="SM00242">
    <property type="entry name" value="MYSc"/>
    <property type="match status" value="1"/>
</dbReference>
<dbReference type="PRINTS" id="PR00193">
    <property type="entry name" value="MYOSINHEAVY"/>
</dbReference>
<dbReference type="GO" id="GO:0007015">
    <property type="term" value="P:actin filament organization"/>
    <property type="evidence" value="ECO:0007669"/>
    <property type="project" value="TreeGrafter"/>
</dbReference>
<dbReference type="Pfam" id="PF06017">
    <property type="entry name" value="Myosin_TH1"/>
    <property type="match status" value="1"/>
</dbReference>
<evidence type="ECO:0000256" key="7">
    <source>
        <dbReference type="ARBA" id="ARBA00023203"/>
    </source>
</evidence>
<feature type="region of interest" description="Actin-binding" evidence="8">
    <location>
        <begin position="439"/>
        <end position="461"/>
    </location>
</feature>
<dbReference type="Pfam" id="PF00063">
    <property type="entry name" value="Myosin_head"/>
    <property type="match status" value="1"/>
</dbReference>
<evidence type="ECO:0000256" key="2">
    <source>
        <dbReference type="ARBA" id="ARBA00022741"/>
    </source>
</evidence>
<dbReference type="InterPro" id="IPR001609">
    <property type="entry name" value="Myosin_head_motor_dom-like"/>
</dbReference>
<evidence type="ECO:0000256" key="3">
    <source>
        <dbReference type="ARBA" id="ARBA00022840"/>
    </source>
</evidence>
<dbReference type="eggNOG" id="KOG0164">
    <property type="taxonomic scope" value="Eukaryota"/>
</dbReference>
<dbReference type="GO" id="GO:0005902">
    <property type="term" value="C:microvillus"/>
    <property type="evidence" value="ECO:0007669"/>
    <property type="project" value="TreeGrafter"/>
</dbReference>
<dbReference type="EnsemblMetazoa" id="tetur12g00310.1">
    <property type="protein sequence ID" value="tetur12g00310.1"/>
    <property type="gene ID" value="tetur12g00310"/>
</dbReference>
<dbReference type="GO" id="GO:0005737">
    <property type="term" value="C:cytoplasm"/>
    <property type="evidence" value="ECO:0007669"/>
    <property type="project" value="TreeGrafter"/>
</dbReference>
<sequence length="846" mass="98928">MCSDLLEKKILSGPFDDQEEDNTDEETVRLTSRVVKQSIGERNFHIFYQLVKGADVNLLKTLKLQRNMEMYEIMKTSQPELMQFFDDKDQFFETKRSMEIIGFTPEEILCIFCIVASILKLGNLQFLPRANMDGTEGCSLLNDYELYEFCELLLMDVNCVEAALTQQTVETRHEILVTDLSATEANNARDALCKAIYNRLFTWLVNRINESLKAKRIGKRRVIGILDIYGFEVFETNGYEQFLINYCNEKLHQIYVDVVLKEEQEEYIREGIQWKKIDFFNNSTICDLIEKNNSGILWMLDEECLRSNQISDETFLHQISTAFQENAYFESQESHGCKSFFIPHHCSTELHSTSTSHSNLLLLNTLPFSCFRLRHFAGPVTYSVSGFIEKNKDHLYRDLSMAMFASDLPLMKTLFPEGNPKRTNLKRPATIAVQFKISMEALMKNIHCKQLNFVKCLKPNDLCQPGIFQADLVSHQVRCLLLLETTKLQRAGYFYKNDYISFLKRYKMLSPVTWPTWPGLSALEGVTLLLKDLPVYMPQYVFGRTKIFVKHYRTVIELEELRSEKLDELVTMLQKLWRAWICRKKFTSLRRSQIIIAHNYRIWKRRRYLLWLARNLPSVSPTCRDWPPCPESLRATSSYLRKYYHRWRCFKYRQKFDQRMREKVTCFTSISYPFRGDYVRLRQNLKWKRIASETGDQYVVFADIVNKITRSSGKCVQKLLVISTCSMIVMDQRTLQIKYRIPISEIFRISMSPFSDDIVIIHVRCSEATKRRGAFVMESGHVIEIVTKLFLVIQNATTKQPEVQIATEFEANFGKENILVLFRCSNPEGSGPAKIIRKTAKLEVVL</sequence>
<dbReference type="GO" id="GO:0005546">
    <property type="term" value="F:phosphatidylinositol-4,5-bisphosphate binding"/>
    <property type="evidence" value="ECO:0007669"/>
    <property type="project" value="UniProtKB-ARBA"/>
</dbReference>
<reference evidence="11" key="2">
    <citation type="submission" date="2015-06" db="UniProtKB">
        <authorList>
            <consortium name="EnsemblMetazoa"/>
        </authorList>
    </citation>
    <scope>IDENTIFICATION</scope>
</reference>
<protein>
    <recommendedName>
        <fullName evidence="13">Myosin motor domain-containing protein</fullName>
    </recommendedName>
</protein>
<dbReference type="GO" id="GO:0000146">
    <property type="term" value="F:microfilament motor activity"/>
    <property type="evidence" value="ECO:0007669"/>
    <property type="project" value="TreeGrafter"/>
</dbReference>
<dbReference type="GO" id="GO:0005886">
    <property type="term" value="C:plasma membrane"/>
    <property type="evidence" value="ECO:0007669"/>
    <property type="project" value="TreeGrafter"/>
</dbReference>
<evidence type="ECO:0000256" key="5">
    <source>
        <dbReference type="ARBA" id="ARBA00023123"/>
    </source>
</evidence>
<keyword evidence="12" id="KW-1185">Reference proteome</keyword>
<proteinExistence type="inferred from homology"/>
<evidence type="ECO:0000313" key="12">
    <source>
        <dbReference type="Proteomes" id="UP000015104"/>
    </source>
</evidence>
<dbReference type="SUPFAM" id="SSF52540">
    <property type="entry name" value="P-loop containing nucleoside triphosphate hydrolases"/>
    <property type="match status" value="1"/>
</dbReference>
<accession>T1KI73</accession>
<dbReference type="InterPro" id="IPR027417">
    <property type="entry name" value="P-loop_NTPase"/>
</dbReference>
<evidence type="ECO:0000256" key="8">
    <source>
        <dbReference type="PROSITE-ProRule" id="PRU00782"/>
    </source>
</evidence>
<name>T1KI73_TETUR</name>
<keyword evidence="5 8" id="KW-0518">Myosin</keyword>
<feature type="domain" description="Myosin motor" evidence="9">
    <location>
        <begin position="1"/>
        <end position="563"/>
    </location>
</feature>
<dbReference type="Gene3D" id="3.40.850.10">
    <property type="entry name" value="Kinesin motor domain"/>
    <property type="match status" value="1"/>
</dbReference>
<evidence type="ECO:0000256" key="1">
    <source>
        <dbReference type="ARBA" id="ARBA00008314"/>
    </source>
</evidence>
<organism evidence="11 12">
    <name type="scientific">Tetranychus urticae</name>
    <name type="common">Two-spotted spider mite</name>
    <dbReference type="NCBI Taxonomy" id="32264"/>
    <lineage>
        <taxon>Eukaryota</taxon>
        <taxon>Metazoa</taxon>
        <taxon>Ecdysozoa</taxon>
        <taxon>Arthropoda</taxon>
        <taxon>Chelicerata</taxon>
        <taxon>Arachnida</taxon>
        <taxon>Acari</taxon>
        <taxon>Acariformes</taxon>
        <taxon>Trombidiformes</taxon>
        <taxon>Prostigmata</taxon>
        <taxon>Eleutherengona</taxon>
        <taxon>Raphignathae</taxon>
        <taxon>Tetranychoidea</taxon>
        <taxon>Tetranychidae</taxon>
        <taxon>Tetranychus</taxon>
    </lineage>
</organism>
<dbReference type="GO" id="GO:0005524">
    <property type="term" value="F:ATP binding"/>
    <property type="evidence" value="ECO:0007669"/>
    <property type="project" value="UniProtKB-KW"/>
</dbReference>
<dbReference type="EMBL" id="CAEY01000110">
    <property type="status" value="NOT_ANNOTATED_CDS"/>
    <property type="molecule type" value="Genomic_DNA"/>
</dbReference>
<dbReference type="PROSITE" id="PS50096">
    <property type="entry name" value="IQ"/>
    <property type="match status" value="1"/>
</dbReference>
<dbReference type="GO" id="GO:0007368">
    <property type="term" value="P:determination of left/right symmetry"/>
    <property type="evidence" value="ECO:0007669"/>
    <property type="project" value="UniProtKB-ARBA"/>
</dbReference>
<evidence type="ECO:0000256" key="4">
    <source>
        <dbReference type="ARBA" id="ARBA00023121"/>
    </source>
</evidence>
<dbReference type="PANTHER" id="PTHR13140:SF802">
    <property type="entry name" value="UNCONVENTIONAL MYOSIN-IB ISOFORM X1"/>
    <property type="match status" value="1"/>
</dbReference>
<dbReference type="HOGENOM" id="CLU_000192_7_7_1"/>
<comment type="similarity">
    <text evidence="1 8">Belongs to the TRAFAC class myosin-kinesin ATPase superfamily. Myosin family.</text>
</comment>